<feature type="transmembrane region" description="Helical" evidence="8">
    <location>
        <begin position="333"/>
        <end position="350"/>
    </location>
</feature>
<keyword evidence="11" id="KW-1185">Reference proteome</keyword>
<evidence type="ECO:0000256" key="8">
    <source>
        <dbReference type="SAM" id="Phobius"/>
    </source>
</evidence>
<feature type="domain" description="Glycosyltransferase RgtA/B/C/D-like" evidence="9">
    <location>
        <begin position="77"/>
        <end position="237"/>
    </location>
</feature>
<proteinExistence type="predicted"/>
<feature type="transmembrane region" description="Helical" evidence="8">
    <location>
        <begin position="272"/>
        <end position="298"/>
    </location>
</feature>
<dbReference type="Pfam" id="PF13231">
    <property type="entry name" value="PMT_2"/>
    <property type="match status" value="1"/>
</dbReference>
<evidence type="ECO:0000256" key="6">
    <source>
        <dbReference type="ARBA" id="ARBA00022989"/>
    </source>
</evidence>
<keyword evidence="5 8" id="KW-0812">Transmembrane</keyword>
<keyword evidence="2" id="KW-1003">Cell membrane</keyword>
<dbReference type="Proteomes" id="UP000317178">
    <property type="component" value="Chromosome"/>
</dbReference>
<evidence type="ECO:0000259" key="9">
    <source>
        <dbReference type="Pfam" id="PF13231"/>
    </source>
</evidence>
<feature type="transmembrane region" description="Helical" evidence="8">
    <location>
        <begin position="362"/>
        <end position="383"/>
    </location>
</feature>
<keyword evidence="6 8" id="KW-1133">Transmembrane helix</keyword>
<feature type="transmembrane region" description="Helical" evidence="8">
    <location>
        <begin position="128"/>
        <end position="145"/>
    </location>
</feature>
<dbReference type="AlphaFoldDB" id="A0A518CRU8"/>
<organism evidence="10 11">
    <name type="scientific">Polystyrenella longa</name>
    <dbReference type="NCBI Taxonomy" id="2528007"/>
    <lineage>
        <taxon>Bacteria</taxon>
        <taxon>Pseudomonadati</taxon>
        <taxon>Planctomycetota</taxon>
        <taxon>Planctomycetia</taxon>
        <taxon>Planctomycetales</taxon>
        <taxon>Planctomycetaceae</taxon>
        <taxon>Polystyrenella</taxon>
    </lineage>
</organism>
<evidence type="ECO:0000256" key="1">
    <source>
        <dbReference type="ARBA" id="ARBA00004651"/>
    </source>
</evidence>
<dbReference type="KEGG" id="plon:Pla110_36970"/>
<feature type="transmembrane region" description="Helical" evidence="8">
    <location>
        <begin position="225"/>
        <end position="245"/>
    </location>
</feature>
<dbReference type="GO" id="GO:0009103">
    <property type="term" value="P:lipopolysaccharide biosynthetic process"/>
    <property type="evidence" value="ECO:0007669"/>
    <property type="project" value="UniProtKB-ARBA"/>
</dbReference>
<evidence type="ECO:0000256" key="5">
    <source>
        <dbReference type="ARBA" id="ARBA00022692"/>
    </source>
</evidence>
<gene>
    <name evidence="10" type="primary">arnT</name>
    <name evidence="10" type="ORF">Pla110_36970</name>
</gene>
<feature type="transmembrane region" description="Helical" evidence="8">
    <location>
        <begin position="20"/>
        <end position="40"/>
    </location>
</feature>
<sequence>MTAERHADLTSSSLPFYRKLSVQAGALFLIGTFVLFYNLAGYRTFSSHEGFAVVPAQEMLESGNYVVPYYAGVPRLKKPPLVYWVLSASATIFGDLNEWTARFPQAIATLLLAGLMFHWGSQWYGRKVGIAAAFIQLTAIYVLDFGRKAEIDMTLCLLTTSAMYLIATSKPHATYRDSFLRITAIYALLSISWLGKFHYGPVMVIAPTVLFFLVQKRYRDFLKILNPVGILIAAAAICLWPYLVLQQYPEAWDVWMSETAGRAVGELGREPIWYYVPHILTSMLPWSLFVIAALVPSWKKAWMEKNANERFLWIWFIVQVVIMSSQANKHKHYLMSLLPLLSLMAGTQLVRMESYLPPVGRFFTRWRAAAFAVVVATGTYYMIDHKWPWMRTSAALLGFTLASGFLISRWLTNRGKIQASVTAIVLMGLAAYLIANSQIIPGRDHRASAARFANEMRRELGPQPEITTYNMNEWHSFMFYLGNQVQRLESPDSVNQYIRNHGSADMLAFETDLEELTQVAQYDEIREMTWFAEEPAPRHPRLVWIRLTSPADTTNQVAQLVDH</sequence>
<protein>
    <submittedName>
        <fullName evidence="10">Undecaprenyl phosphate-alpha-4-amino-4-deoxy-L-arabinose arabinosyl transferase</fullName>
        <ecNumber evidence="10">2.4.2.43</ecNumber>
    </submittedName>
</protein>
<dbReference type="PANTHER" id="PTHR33908:SF3">
    <property type="entry name" value="UNDECAPRENYL PHOSPHATE-ALPHA-4-AMINO-4-DEOXY-L-ARABINOSE ARABINOSYL TRANSFERASE"/>
    <property type="match status" value="1"/>
</dbReference>
<evidence type="ECO:0000313" key="10">
    <source>
        <dbReference type="EMBL" id="QDU81945.1"/>
    </source>
</evidence>
<reference evidence="10 11" key="1">
    <citation type="submission" date="2019-02" db="EMBL/GenBank/DDBJ databases">
        <title>Deep-cultivation of Planctomycetes and their phenomic and genomic characterization uncovers novel biology.</title>
        <authorList>
            <person name="Wiegand S."/>
            <person name="Jogler M."/>
            <person name="Boedeker C."/>
            <person name="Pinto D."/>
            <person name="Vollmers J."/>
            <person name="Rivas-Marin E."/>
            <person name="Kohn T."/>
            <person name="Peeters S.H."/>
            <person name="Heuer A."/>
            <person name="Rast P."/>
            <person name="Oberbeckmann S."/>
            <person name="Bunk B."/>
            <person name="Jeske O."/>
            <person name="Meyerdierks A."/>
            <person name="Storesund J.E."/>
            <person name="Kallscheuer N."/>
            <person name="Luecker S."/>
            <person name="Lage O.M."/>
            <person name="Pohl T."/>
            <person name="Merkel B.J."/>
            <person name="Hornburger P."/>
            <person name="Mueller R.-W."/>
            <person name="Bruemmer F."/>
            <person name="Labrenz M."/>
            <person name="Spormann A.M."/>
            <person name="Op den Camp H."/>
            <person name="Overmann J."/>
            <person name="Amann R."/>
            <person name="Jetten M.S.M."/>
            <person name="Mascher T."/>
            <person name="Medema M.H."/>
            <person name="Devos D.P."/>
            <person name="Kaster A.-K."/>
            <person name="Ovreas L."/>
            <person name="Rohde M."/>
            <person name="Galperin M.Y."/>
            <person name="Jogler C."/>
        </authorList>
    </citation>
    <scope>NUCLEOTIDE SEQUENCE [LARGE SCALE GENOMIC DNA]</scope>
    <source>
        <strain evidence="10 11">Pla110</strain>
    </source>
</reference>
<dbReference type="GO" id="GO:0010041">
    <property type="term" value="P:response to iron(III) ion"/>
    <property type="evidence" value="ECO:0007669"/>
    <property type="project" value="TreeGrafter"/>
</dbReference>
<name>A0A518CRU8_9PLAN</name>
<dbReference type="InterPro" id="IPR038731">
    <property type="entry name" value="RgtA/B/C-like"/>
</dbReference>
<feature type="transmembrane region" description="Helical" evidence="8">
    <location>
        <begin position="201"/>
        <end position="218"/>
    </location>
</feature>
<dbReference type="OrthoDB" id="232702at2"/>
<dbReference type="InterPro" id="IPR050297">
    <property type="entry name" value="LipidA_mod_glycosyltrf_83"/>
</dbReference>
<dbReference type="GO" id="GO:0103015">
    <property type="term" value="F:4-amino-4-deoxy-L-arabinose transferase activity"/>
    <property type="evidence" value="ECO:0007669"/>
    <property type="project" value="UniProtKB-EC"/>
</dbReference>
<accession>A0A518CRU8</accession>
<feature type="transmembrane region" description="Helical" evidence="8">
    <location>
        <begin position="419"/>
        <end position="435"/>
    </location>
</feature>
<dbReference type="EMBL" id="CP036281">
    <property type="protein sequence ID" value="QDU81945.1"/>
    <property type="molecule type" value="Genomic_DNA"/>
</dbReference>
<feature type="transmembrane region" description="Helical" evidence="8">
    <location>
        <begin position="103"/>
        <end position="121"/>
    </location>
</feature>
<evidence type="ECO:0000313" key="11">
    <source>
        <dbReference type="Proteomes" id="UP000317178"/>
    </source>
</evidence>
<dbReference type="GO" id="GO:0005886">
    <property type="term" value="C:plasma membrane"/>
    <property type="evidence" value="ECO:0007669"/>
    <property type="project" value="UniProtKB-SubCell"/>
</dbReference>
<dbReference type="PANTHER" id="PTHR33908">
    <property type="entry name" value="MANNOSYLTRANSFERASE YKCB-RELATED"/>
    <property type="match status" value="1"/>
</dbReference>
<keyword evidence="3 10" id="KW-0328">Glycosyltransferase</keyword>
<evidence type="ECO:0000256" key="4">
    <source>
        <dbReference type="ARBA" id="ARBA00022679"/>
    </source>
</evidence>
<feature type="transmembrane region" description="Helical" evidence="8">
    <location>
        <begin position="389"/>
        <end position="407"/>
    </location>
</feature>
<dbReference type="EC" id="2.4.2.43" evidence="10"/>
<keyword evidence="4 10" id="KW-0808">Transferase</keyword>
<keyword evidence="7 8" id="KW-0472">Membrane</keyword>
<dbReference type="RefSeq" id="WP_144997715.1">
    <property type="nucleotide sequence ID" value="NZ_CP036281.1"/>
</dbReference>
<evidence type="ECO:0000256" key="3">
    <source>
        <dbReference type="ARBA" id="ARBA00022676"/>
    </source>
</evidence>
<comment type="subcellular location">
    <subcellularLocation>
        <location evidence="1">Cell membrane</location>
        <topology evidence="1">Multi-pass membrane protein</topology>
    </subcellularLocation>
</comment>
<evidence type="ECO:0000256" key="2">
    <source>
        <dbReference type="ARBA" id="ARBA00022475"/>
    </source>
</evidence>
<evidence type="ECO:0000256" key="7">
    <source>
        <dbReference type="ARBA" id="ARBA00023136"/>
    </source>
</evidence>
<feature type="transmembrane region" description="Helical" evidence="8">
    <location>
        <begin position="310"/>
        <end position="327"/>
    </location>
</feature>